<feature type="domain" description="Ribosome biogenesis protein BMS1/TSR1 C-terminal" evidence="2">
    <location>
        <begin position="1"/>
        <end position="234"/>
    </location>
</feature>
<dbReference type="GO" id="GO:0005525">
    <property type="term" value="F:GTP binding"/>
    <property type="evidence" value="ECO:0007669"/>
    <property type="project" value="TreeGrafter"/>
</dbReference>
<dbReference type="GO" id="GO:0030686">
    <property type="term" value="C:90S preribosome"/>
    <property type="evidence" value="ECO:0007669"/>
    <property type="project" value="TreeGrafter"/>
</dbReference>
<dbReference type="PANTHER" id="PTHR12858">
    <property type="entry name" value="RIBOSOME BIOGENESIS PROTEIN"/>
    <property type="match status" value="1"/>
</dbReference>
<organism evidence="3">
    <name type="scientific">Haptolina brevifila</name>
    <dbReference type="NCBI Taxonomy" id="156173"/>
    <lineage>
        <taxon>Eukaryota</taxon>
        <taxon>Haptista</taxon>
        <taxon>Haptophyta</taxon>
        <taxon>Prymnesiophyceae</taxon>
        <taxon>Prymnesiales</taxon>
        <taxon>Prymnesiaceae</taxon>
        <taxon>Haptolina</taxon>
    </lineage>
</organism>
<evidence type="ECO:0000313" key="3">
    <source>
        <dbReference type="EMBL" id="CAD9503992.1"/>
    </source>
</evidence>
<dbReference type="GO" id="GO:0003924">
    <property type="term" value="F:GTPase activity"/>
    <property type="evidence" value="ECO:0007669"/>
    <property type="project" value="TreeGrafter"/>
</dbReference>
<evidence type="ECO:0000256" key="1">
    <source>
        <dbReference type="SAM" id="MobiDB-lite"/>
    </source>
</evidence>
<accession>A0A7S2HYF9</accession>
<dbReference type="SMART" id="SM01362">
    <property type="entry name" value="DUF663"/>
    <property type="match status" value="1"/>
</dbReference>
<name>A0A7S2HYF9_9EUKA</name>
<gene>
    <name evidence="3" type="ORF">CBRE1094_LOCUS29931</name>
</gene>
<dbReference type="GO" id="GO:0000462">
    <property type="term" value="P:maturation of SSU-rRNA from tricistronic rRNA transcript (SSU-rRNA, 5.8S rRNA, LSU-rRNA)"/>
    <property type="evidence" value="ECO:0007669"/>
    <property type="project" value="TreeGrafter"/>
</dbReference>
<dbReference type="InterPro" id="IPR007034">
    <property type="entry name" value="BMS1_TSR1_C"/>
</dbReference>
<dbReference type="GO" id="GO:0034511">
    <property type="term" value="F:U3 snoRNA binding"/>
    <property type="evidence" value="ECO:0007669"/>
    <property type="project" value="TreeGrafter"/>
</dbReference>
<feature type="compositionally biased region" description="Basic and acidic residues" evidence="1">
    <location>
        <begin position="360"/>
        <end position="383"/>
    </location>
</feature>
<dbReference type="InterPro" id="IPR039761">
    <property type="entry name" value="Bms1/Tsr1"/>
</dbReference>
<dbReference type="EMBL" id="HBGU01054783">
    <property type="protein sequence ID" value="CAD9503992.1"/>
    <property type="molecule type" value="Transcribed_RNA"/>
</dbReference>
<dbReference type="GO" id="GO:0000479">
    <property type="term" value="P:endonucleolytic cleavage of tricistronic rRNA transcript (SSU-rRNA, 5.8S rRNA, LSU-rRNA)"/>
    <property type="evidence" value="ECO:0007669"/>
    <property type="project" value="TreeGrafter"/>
</dbReference>
<feature type="region of interest" description="Disordered" evidence="1">
    <location>
        <begin position="351"/>
        <end position="417"/>
    </location>
</feature>
<proteinExistence type="predicted"/>
<evidence type="ECO:0000259" key="2">
    <source>
        <dbReference type="SMART" id="SM01362"/>
    </source>
</evidence>
<protein>
    <recommendedName>
        <fullName evidence="2">Ribosome biogenesis protein BMS1/TSR1 C-terminal domain-containing protein</fullName>
    </recommendedName>
</protein>
<dbReference type="Pfam" id="PF04950">
    <property type="entry name" value="RIBIOP_C"/>
    <property type="match status" value="1"/>
</dbReference>
<reference evidence="3" key="1">
    <citation type="submission" date="2021-01" db="EMBL/GenBank/DDBJ databases">
        <authorList>
            <person name="Corre E."/>
            <person name="Pelletier E."/>
            <person name="Niang G."/>
            <person name="Scheremetjew M."/>
            <person name="Finn R."/>
            <person name="Kale V."/>
            <person name="Holt S."/>
            <person name="Cochrane G."/>
            <person name="Meng A."/>
            <person name="Brown T."/>
            <person name="Cohen L."/>
        </authorList>
    </citation>
    <scope>NUCLEOTIDE SEQUENCE</scope>
    <source>
        <strain evidence="3">UTEX LB 985</strain>
    </source>
</reference>
<dbReference type="AlphaFoldDB" id="A0A7S2HYF9"/>
<sequence>MDEASRASIIGFPPGTYVRIVLSEIAPEFVEHFDPHTPLIVGGLMPGEERLGVVVARLKKHRWHQKILKTQDPITISLGWRRFQSMPLYATKDPNLRLRHLKYTPEHMHCHAVFHGPSTPPNTGMLAFQATDKKSFRISATGVILELEATASVVKKLKLVGSATKVHKHTAFISGMFNSSLEVSKFEGAAIRTVSGIRGQVKKALKVDDGSFRAAFEDKVLRSDLIVLRAWVPVPLPTMYNPITSLLVPSTRGGRTGYLRMRTTAETRAAAGLVVPSKPDSNYKPIERETRRFNPLQIPKALQAALPFASKPKQDVKKGKAKGLAKKRAIVAEPEERAAATFMQQLHTMHNNRVKKRKAKASEKKAERAVKLRKQAEEADAARKVIAKKRYLKEGQDEKRRAKMARREGGQGDDDGA</sequence>
<dbReference type="PANTHER" id="PTHR12858:SF2">
    <property type="entry name" value="RIBOSOME BIOGENESIS PROTEIN BMS1 HOMOLOG"/>
    <property type="match status" value="1"/>
</dbReference>
<feature type="compositionally biased region" description="Basic and acidic residues" evidence="1">
    <location>
        <begin position="392"/>
        <end position="410"/>
    </location>
</feature>